<name>A0A9P7FWD2_9AGAR</name>
<dbReference type="Proteomes" id="UP000717328">
    <property type="component" value="Unassembled WGS sequence"/>
</dbReference>
<keyword evidence="2" id="KW-1185">Reference proteome</keyword>
<accession>A0A9P7FWD2</accession>
<comment type="caution">
    <text evidence="1">The sequence shown here is derived from an EMBL/GenBank/DDBJ whole genome shotgun (WGS) entry which is preliminary data.</text>
</comment>
<dbReference type="AlphaFoldDB" id="A0A9P7FWD2"/>
<protein>
    <submittedName>
        <fullName evidence="1">Uncharacterized protein</fullName>
    </submittedName>
</protein>
<evidence type="ECO:0000313" key="2">
    <source>
        <dbReference type="Proteomes" id="UP000717328"/>
    </source>
</evidence>
<sequence length="154" mass="17004">MPAAGLSHILSSIKNAEGSFPGVPDEMANTIRIFRPDPTSLSSLREKGRAHIQKYLSSMLFFLAPRFNHDMAFQTMVVSILTSKSTLSSIMRRSNLLGASPKRRTSSKNLTNTLKAGFGVYYRRKNDSTSCPMVDAVFLPIVMAVVDAYDPTLE</sequence>
<reference evidence="1" key="2">
    <citation type="submission" date="2021-10" db="EMBL/GenBank/DDBJ databases">
        <title>Phylogenomics reveals ancestral predisposition of the termite-cultivated fungus Termitomyces towards a domesticated lifestyle.</title>
        <authorList>
            <person name="Auxier B."/>
            <person name="Grum-Grzhimaylo A."/>
            <person name="Cardenas M.E."/>
            <person name="Lodge J.D."/>
            <person name="Laessoe T."/>
            <person name="Pedersen O."/>
            <person name="Smith M.E."/>
            <person name="Kuyper T.W."/>
            <person name="Franco-Molano E.A."/>
            <person name="Baroni T.J."/>
            <person name="Aanen D.K."/>
        </authorList>
    </citation>
    <scope>NUCLEOTIDE SEQUENCE</scope>
    <source>
        <strain evidence="1">D49</strain>
    </source>
</reference>
<gene>
    <name evidence="1" type="ORF">H0H81_004059</name>
</gene>
<reference evidence="1" key="1">
    <citation type="submission" date="2021-02" db="EMBL/GenBank/DDBJ databases">
        <authorList>
            <person name="Nieuwenhuis M."/>
            <person name="Van De Peppel L.J.J."/>
        </authorList>
    </citation>
    <scope>NUCLEOTIDE SEQUENCE</scope>
    <source>
        <strain evidence="1">D49</strain>
    </source>
</reference>
<organism evidence="1 2">
    <name type="scientific">Sphagnurus paluster</name>
    <dbReference type="NCBI Taxonomy" id="117069"/>
    <lineage>
        <taxon>Eukaryota</taxon>
        <taxon>Fungi</taxon>
        <taxon>Dikarya</taxon>
        <taxon>Basidiomycota</taxon>
        <taxon>Agaricomycotina</taxon>
        <taxon>Agaricomycetes</taxon>
        <taxon>Agaricomycetidae</taxon>
        <taxon>Agaricales</taxon>
        <taxon>Tricholomatineae</taxon>
        <taxon>Lyophyllaceae</taxon>
        <taxon>Sphagnurus</taxon>
    </lineage>
</organism>
<evidence type="ECO:0000313" key="1">
    <source>
        <dbReference type="EMBL" id="KAG5639338.1"/>
    </source>
</evidence>
<proteinExistence type="predicted"/>
<dbReference type="EMBL" id="JABCKI010005724">
    <property type="protein sequence ID" value="KAG5639338.1"/>
    <property type="molecule type" value="Genomic_DNA"/>
</dbReference>